<accession>A0A7S2ECS7</accession>
<evidence type="ECO:0000313" key="2">
    <source>
        <dbReference type="EMBL" id="CAD9327890.1"/>
    </source>
</evidence>
<dbReference type="PANTHER" id="PTHR37844">
    <property type="entry name" value="SER/THR PROTEIN PHOSPHATASE SUPERFAMILY (AFU_ORTHOLOGUE AFUA_1G14840)"/>
    <property type="match status" value="1"/>
</dbReference>
<reference evidence="2" key="1">
    <citation type="submission" date="2021-01" db="EMBL/GenBank/DDBJ databases">
        <authorList>
            <person name="Corre E."/>
            <person name="Pelletier E."/>
            <person name="Niang G."/>
            <person name="Scheremetjew M."/>
            <person name="Finn R."/>
            <person name="Kale V."/>
            <person name="Holt S."/>
            <person name="Cochrane G."/>
            <person name="Meng A."/>
            <person name="Brown T."/>
            <person name="Cohen L."/>
        </authorList>
    </citation>
    <scope>NUCLEOTIDE SEQUENCE</scope>
    <source>
        <strain evidence="2">Pop2</strain>
    </source>
</reference>
<dbReference type="GO" id="GO:0016787">
    <property type="term" value="F:hydrolase activity"/>
    <property type="evidence" value="ECO:0007669"/>
    <property type="project" value="InterPro"/>
</dbReference>
<dbReference type="EMBL" id="HBGN01015472">
    <property type="protein sequence ID" value="CAD9327890.1"/>
    <property type="molecule type" value="Transcribed_RNA"/>
</dbReference>
<feature type="domain" description="Calcineurin-like phosphoesterase" evidence="1">
    <location>
        <begin position="12"/>
        <end position="237"/>
    </location>
</feature>
<proteinExistence type="predicted"/>
<dbReference type="SUPFAM" id="SSF56300">
    <property type="entry name" value="Metallo-dependent phosphatases"/>
    <property type="match status" value="1"/>
</dbReference>
<dbReference type="Gene3D" id="3.60.21.10">
    <property type="match status" value="1"/>
</dbReference>
<dbReference type="Pfam" id="PF00149">
    <property type="entry name" value="Metallophos"/>
    <property type="match status" value="1"/>
</dbReference>
<sequence>MDQSSPSESLSIQIVSDLHVEFYRFGIPDDIIIPSAPVLALLGDIGLACTHSLRTFLLQQSSRFQHVIFLAGNHEFYNLPGQTKSVSEQIEWMRNVCAERDNLHFLEQETINLNGVHICGATLWSDIPDEFNELAERSLNDYRCSYNKSDGEEGLHRLRATETTRWHKETVAWLTNELEESKKRNQPVLVLTHHTPKLAGTSHPRHDGSELTCCFLSELSHLLKSPVKVWACGHTHHNFSMTEISGARLVSNQRGYFFRVEKNYLPDGLVLNISSTL</sequence>
<dbReference type="PANTHER" id="PTHR37844:SF2">
    <property type="entry name" value="SER_THR PROTEIN PHOSPHATASE SUPERFAMILY (AFU_ORTHOLOGUE AFUA_1G14840)"/>
    <property type="match status" value="1"/>
</dbReference>
<protein>
    <recommendedName>
        <fullName evidence="1">Calcineurin-like phosphoesterase domain-containing protein</fullName>
    </recommendedName>
</protein>
<dbReference type="InterPro" id="IPR029052">
    <property type="entry name" value="Metallo-depent_PP-like"/>
</dbReference>
<evidence type="ECO:0000259" key="1">
    <source>
        <dbReference type="Pfam" id="PF00149"/>
    </source>
</evidence>
<name>A0A7S2ECS7_9STRA</name>
<dbReference type="AlphaFoldDB" id="A0A7S2ECS7"/>
<organism evidence="2">
    <name type="scientific">Ditylum brightwellii</name>
    <dbReference type="NCBI Taxonomy" id="49249"/>
    <lineage>
        <taxon>Eukaryota</taxon>
        <taxon>Sar</taxon>
        <taxon>Stramenopiles</taxon>
        <taxon>Ochrophyta</taxon>
        <taxon>Bacillariophyta</taxon>
        <taxon>Mediophyceae</taxon>
        <taxon>Lithodesmiophycidae</taxon>
        <taxon>Lithodesmiales</taxon>
        <taxon>Lithodesmiaceae</taxon>
        <taxon>Ditylum</taxon>
    </lineage>
</organism>
<dbReference type="InterPro" id="IPR004843">
    <property type="entry name" value="Calcineurin-like_PHP"/>
</dbReference>
<gene>
    <name evidence="2" type="ORF">DBRI1063_LOCUS9932</name>
</gene>